<feature type="compositionally biased region" description="Basic and acidic residues" evidence="5">
    <location>
        <begin position="123"/>
        <end position="132"/>
    </location>
</feature>
<dbReference type="CDD" id="cd00637">
    <property type="entry name" value="7tm_classA_rhodopsin-like"/>
    <property type="match status" value="1"/>
</dbReference>
<keyword evidence="4 6" id="KW-0472">Membrane</keyword>
<feature type="region of interest" description="Disordered" evidence="5">
    <location>
        <begin position="98"/>
        <end position="132"/>
    </location>
</feature>
<accession>A0A1S3RDV1</accession>
<feature type="chain" id="PRO_5047511781" description="G-protein coupled receptors family 1 profile domain-containing protein" evidence="7">
    <location>
        <begin position="20"/>
        <end position="148"/>
    </location>
</feature>
<evidence type="ECO:0000256" key="1">
    <source>
        <dbReference type="ARBA" id="ARBA00004370"/>
    </source>
</evidence>
<evidence type="ECO:0000256" key="4">
    <source>
        <dbReference type="ARBA" id="ARBA00023136"/>
    </source>
</evidence>
<dbReference type="GO" id="GO:0005886">
    <property type="term" value="C:plasma membrane"/>
    <property type="evidence" value="ECO:0007669"/>
    <property type="project" value="UniProtKB-SubCell"/>
</dbReference>
<dbReference type="GeneID" id="106602099"/>
<dbReference type="Gene3D" id="1.20.1070.10">
    <property type="entry name" value="Rhodopsin 7-helix transmembrane proteins"/>
    <property type="match status" value="1"/>
</dbReference>
<feature type="transmembrane region" description="Helical" evidence="6">
    <location>
        <begin position="29"/>
        <end position="51"/>
    </location>
</feature>
<evidence type="ECO:0000256" key="6">
    <source>
        <dbReference type="SAM" id="Phobius"/>
    </source>
</evidence>
<evidence type="ECO:0000313" key="10">
    <source>
        <dbReference type="RefSeq" id="XP_014050042.2"/>
    </source>
</evidence>
<dbReference type="InterPro" id="IPR017452">
    <property type="entry name" value="GPCR_Rhodpsn_7TM"/>
</dbReference>
<evidence type="ECO:0000256" key="7">
    <source>
        <dbReference type="SAM" id="SignalP"/>
    </source>
</evidence>
<feature type="domain" description="G-protein coupled receptors family 1 profile" evidence="8">
    <location>
        <begin position="1"/>
        <end position="52"/>
    </location>
</feature>
<dbReference type="KEGG" id="sasa:106602099"/>
<dbReference type="GO" id="GO:0004930">
    <property type="term" value="F:G protein-coupled receptor activity"/>
    <property type="evidence" value="ECO:0007669"/>
    <property type="project" value="UniProtKB-KW"/>
</dbReference>
<dbReference type="SUPFAM" id="SSF81321">
    <property type="entry name" value="Family A G protein-coupled receptor-like"/>
    <property type="match status" value="1"/>
</dbReference>
<reference evidence="10" key="1">
    <citation type="submission" date="2025-08" db="UniProtKB">
        <authorList>
            <consortium name="RefSeq"/>
        </authorList>
    </citation>
    <scope>IDENTIFICATION</scope>
</reference>
<proteinExistence type="predicted"/>
<evidence type="ECO:0000256" key="2">
    <source>
        <dbReference type="ARBA" id="ARBA00022692"/>
    </source>
</evidence>
<evidence type="ECO:0000256" key="5">
    <source>
        <dbReference type="SAM" id="MobiDB-lite"/>
    </source>
</evidence>
<name>A0A1S3RDV1_SALSA</name>
<keyword evidence="2 6" id="KW-0812">Transmembrane</keyword>
<keyword evidence="3 6" id="KW-1133">Transmembrane helix</keyword>
<dbReference type="PROSITE" id="PS50262">
    <property type="entry name" value="G_PROTEIN_RECEP_F1_2"/>
    <property type="match status" value="1"/>
</dbReference>
<keyword evidence="7" id="KW-0732">Signal</keyword>
<feature type="signal peptide" evidence="7">
    <location>
        <begin position="1"/>
        <end position="19"/>
    </location>
</feature>
<evidence type="ECO:0000313" key="9">
    <source>
        <dbReference type="Proteomes" id="UP001652741"/>
    </source>
</evidence>
<dbReference type="RefSeq" id="XP_014050042.2">
    <property type="nucleotide sequence ID" value="XM_014194567.2"/>
</dbReference>
<dbReference type="AlphaFoldDB" id="A0A1S3RDV1"/>
<keyword evidence="9" id="KW-1185">Reference proteome</keyword>
<protein>
    <recommendedName>
        <fullName evidence="8">G-protein coupled receptors family 1 profile domain-containing protein</fullName>
    </recommendedName>
</protein>
<sequence>MVATVVFLLVCWLPYIATCFYETFSGHEPPAATSAVATWLVLFTSALNPWINSMTQTRYRAALRKSLNKIRQLRQQQLKNSPPQSTAIQLDVVGHNHPISKPSLWSDDSKPGSPETRSMSKVTMEDSKDTGDSKGITLDQVCHCGTIC</sequence>
<evidence type="ECO:0000259" key="8">
    <source>
        <dbReference type="PROSITE" id="PS50262"/>
    </source>
</evidence>
<organism evidence="9 10">
    <name type="scientific">Salmo salar</name>
    <name type="common">Atlantic salmon</name>
    <dbReference type="NCBI Taxonomy" id="8030"/>
    <lineage>
        <taxon>Eukaryota</taxon>
        <taxon>Metazoa</taxon>
        <taxon>Chordata</taxon>
        <taxon>Craniata</taxon>
        <taxon>Vertebrata</taxon>
        <taxon>Euteleostomi</taxon>
        <taxon>Actinopterygii</taxon>
        <taxon>Neopterygii</taxon>
        <taxon>Teleostei</taxon>
        <taxon>Protacanthopterygii</taxon>
        <taxon>Salmoniformes</taxon>
        <taxon>Salmonidae</taxon>
        <taxon>Salmoninae</taxon>
        <taxon>Salmo</taxon>
    </lineage>
</organism>
<comment type="subcellular location">
    <subcellularLocation>
        <location evidence="1">Membrane</location>
    </subcellularLocation>
</comment>
<dbReference type="Proteomes" id="UP001652741">
    <property type="component" value="Chromosome ssa01"/>
</dbReference>
<dbReference type="STRING" id="8030.ENSSSAP00000109718"/>
<evidence type="ECO:0000256" key="3">
    <source>
        <dbReference type="ARBA" id="ARBA00022989"/>
    </source>
</evidence>
<gene>
    <name evidence="10" type="primary">LOC106602099</name>
</gene>